<evidence type="ECO:0000256" key="2">
    <source>
        <dbReference type="ARBA" id="ARBA00005420"/>
    </source>
</evidence>
<dbReference type="InterPro" id="IPR007130">
    <property type="entry name" value="DAGAT"/>
</dbReference>
<keyword evidence="7" id="KW-1133">Transmembrane helix</keyword>
<dbReference type="Proteomes" id="UP000005239">
    <property type="component" value="Unassembled WGS sequence"/>
</dbReference>
<protein>
    <submittedName>
        <fullName evidence="11">Uncharacterized protein</fullName>
    </submittedName>
</protein>
<keyword evidence="4" id="KW-0808">Transferase</keyword>
<evidence type="ECO:0000256" key="4">
    <source>
        <dbReference type="ARBA" id="ARBA00022679"/>
    </source>
</evidence>
<evidence type="ECO:0000313" key="11">
    <source>
        <dbReference type="EnsemblMetazoa" id="PPA38271.1"/>
    </source>
</evidence>
<keyword evidence="6" id="KW-0256">Endoplasmic reticulum</keyword>
<evidence type="ECO:0000256" key="6">
    <source>
        <dbReference type="ARBA" id="ARBA00022824"/>
    </source>
</evidence>
<keyword evidence="3" id="KW-0444">Lipid biosynthesis</keyword>
<comment type="subcellular location">
    <subcellularLocation>
        <location evidence="1">Endoplasmic reticulum membrane</location>
        <topology evidence="1">Multi-pass membrane protein</topology>
    </subcellularLocation>
</comment>
<keyword evidence="12" id="KW-1185">Reference proteome</keyword>
<dbReference type="PANTHER" id="PTHR12317:SF71">
    <property type="entry name" value="ACYLTRANSFERASE"/>
    <property type="match status" value="1"/>
</dbReference>
<evidence type="ECO:0000256" key="7">
    <source>
        <dbReference type="ARBA" id="ARBA00022989"/>
    </source>
</evidence>
<comment type="similarity">
    <text evidence="2">Belongs to the diacylglycerol acyltransferase family.</text>
</comment>
<dbReference type="EnsemblMetazoa" id="PPA38271.1">
    <property type="protein sequence ID" value="PPA38271.1"/>
    <property type="gene ID" value="WBGene00276640"/>
</dbReference>
<proteinExistence type="inferred from homology"/>
<evidence type="ECO:0000256" key="8">
    <source>
        <dbReference type="ARBA" id="ARBA00023098"/>
    </source>
</evidence>
<dbReference type="Pfam" id="PF03982">
    <property type="entry name" value="DAGAT"/>
    <property type="match status" value="1"/>
</dbReference>
<dbReference type="OrthoDB" id="264532at2759"/>
<evidence type="ECO:0000256" key="9">
    <source>
        <dbReference type="ARBA" id="ARBA00023136"/>
    </source>
</evidence>
<evidence type="ECO:0000256" key="10">
    <source>
        <dbReference type="ARBA" id="ARBA00023315"/>
    </source>
</evidence>
<keyword evidence="8" id="KW-0443">Lipid metabolism</keyword>
<keyword evidence="9" id="KW-0472">Membrane</keyword>
<dbReference type="AlphaFoldDB" id="A0A2A6CFE4"/>
<evidence type="ECO:0000313" key="12">
    <source>
        <dbReference type="Proteomes" id="UP000005239"/>
    </source>
</evidence>
<evidence type="ECO:0000256" key="3">
    <source>
        <dbReference type="ARBA" id="ARBA00022516"/>
    </source>
</evidence>
<organism evidence="11 12">
    <name type="scientific">Pristionchus pacificus</name>
    <name type="common">Parasitic nematode worm</name>
    <dbReference type="NCBI Taxonomy" id="54126"/>
    <lineage>
        <taxon>Eukaryota</taxon>
        <taxon>Metazoa</taxon>
        <taxon>Ecdysozoa</taxon>
        <taxon>Nematoda</taxon>
        <taxon>Chromadorea</taxon>
        <taxon>Rhabditida</taxon>
        <taxon>Rhabditina</taxon>
        <taxon>Diplogasteromorpha</taxon>
        <taxon>Diplogasteroidea</taxon>
        <taxon>Neodiplogasteridae</taxon>
        <taxon>Pristionchus</taxon>
    </lineage>
</organism>
<dbReference type="PANTHER" id="PTHR12317">
    <property type="entry name" value="DIACYLGLYCEROL O-ACYLTRANSFERASE"/>
    <property type="match status" value="1"/>
</dbReference>
<accession>A0A8R1UQP2</accession>
<reference evidence="11" key="2">
    <citation type="submission" date="2022-06" db="UniProtKB">
        <authorList>
            <consortium name="EnsemblMetazoa"/>
        </authorList>
    </citation>
    <scope>IDENTIFICATION</scope>
    <source>
        <strain evidence="11">PS312</strain>
    </source>
</reference>
<sequence length="143" mass="16779">MLRSHPHGVLYRSIAPFSIGACATFLTESTGFSKQFTGLTANLHSSLLTLNGQFWFPLRREFGFVIATCNSTLSLRNELFDQAAENDEQGVMRMQQRFEWIEWRIRLIWRSIFSMRSIVMHSLIYSRRIKLYNVADDQDINFY</sequence>
<keyword evidence="10" id="KW-0012">Acyltransferase</keyword>
<evidence type="ECO:0000256" key="5">
    <source>
        <dbReference type="ARBA" id="ARBA00022692"/>
    </source>
</evidence>
<keyword evidence="5" id="KW-0812">Transmembrane</keyword>
<reference evidence="12" key="1">
    <citation type="journal article" date="2008" name="Nat. Genet.">
        <title>The Pristionchus pacificus genome provides a unique perspective on nematode lifestyle and parasitism.</title>
        <authorList>
            <person name="Dieterich C."/>
            <person name="Clifton S.W."/>
            <person name="Schuster L.N."/>
            <person name="Chinwalla A."/>
            <person name="Delehaunty K."/>
            <person name="Dinkelacker I."/>
            <person name="Fulton L."/>
            <person name="Fulton R."/>
            <person name="Godfrey J."/>
            <person name="Minx P."/>
            <person name="Mitreva M."/>
            <person name="Roeseler W."/>
            <person name="Tian H."/>
            <person name="Witte H."/>
            <person name="Yang S.P."/>
            <person name="Wilson R.K."/>
            <person name="Sommer R.J."/>
        </authorList>
    </citation>
    <scope>NUCLEOTIDE SEQUENCE [LARGE SCALE GENOMIC DNA]</scope>
    <source>
        <strain evidence="12">PS312</strain>
    </source>
</reference>
<gene>
    <name evidence="11" type="primary">WBGene00276640</name>
</gene>
<accession>A0A2A6CFE4</accession>
<dbReference type="GO" id="GO:0004144">
    <property type="term" value="F:diacylglycerol O-acyltransferase activity"/>
    <property type="evidence" value="ECO:0000318"/>
    <property type="project" value="GO_Central"/>
</dbReference>
<name>A0A2A6CFE4_PRIPA</name>
<dbReference type="GO" id="GO:0019432">
    <property type="term" value="P:triglyceride biosynthetic process"/>
    <property type="evidence" value="ECO:0000318"/>
    <property type="project" value="GO_Central"/>
</dbReference>
<dbReference type="GO" id="GO:0005789">
    <property type="term" value="C:endoplasmic reticulum membrane"/>
    <property type="evidence" value="ECO:0000318"/>
    <property type="project" value="GO_Central"/>
</dbReference>
<evidence type="ECO:0000256" key="1">
    <source>
        <dbReference type="ARBA" id="ARBA00004477"/>
    </source>
</evidence>